<dbReference type="EMBL" id="BMAU01021346">
    <property type="protein sequence ID" value="GFY17618.1"/>
    <property type="molecule type" value="Genomic_DNA"/>
</dbReference>
<protein>
    <submittedName>
        <fullName evidence="2">Uncharacterized protein</fullName>
    </submittedName>
</protein>
<feature type="region of interest" description="Disordered" evidence="1">
    <location>
        <begin position="11"/>
        <end position="34"/>
    </location>
</feature>
<evidence type="ECO:0000313" key="2">
    <source>
        <dbReference type="EMBL" id="GFY17618.1"/>
    </source>
</evidence>
<name>A0A8X6VQE1_TRICX</name>
<dbReference type="Proteomes" id="UP000887159">
    <property type="component" value="Unassembled WGS sequence"/>
</dbReference>
<feature type="compositionally biased region" description="Polar residues" evidence="1">
    <location>
        <begin position="17"/>
        <end position="26"/>
    </location>
</feature>
<evidence type="ECO:0000256" key="1">
    <source>
        <dbReference type="SAM" id="MobiDB-lite"/>
    </source>
</evidence>
<sequence length="71" mass="7611">LSHTFEFGAAIAGNGSGTRFSKSPSGYSPFMPEPLQLRMSGKKELSLQEALELLESLPSESSDSPTDDFSD</sequence>
<comment type="caution">
    <text evidence="2">The sequence shown here is derived from an EMBL/GenBank/DDBJ whole genome shotgun (WGS) entry which is preliminary data.</text>
</comment>
<keyword evidence="3" id="KW-1185">Reference proteome</keyword>
<organism evidence="2 3">
    <name type="scientific">Trichonephila clavipes</name>
    <name type="common">Golden silk orbweaver</name>
    <name type="synonym">Nephila clavipes</name>
    <dbReference type="NCBI Taxonomy" id="2585209"/>
    <lineage>
        <taxon>Eukaryota</taxon>
        <taxon>Metazoa</taxon>
        <taxon>Ecdysozoa</taxon>
        <taxon>Arthropoda</taxon>
        <taxon>Chelicerata</taxon>
        <taxon>Arachnida</taxon>
        <taxon>Araneae</taxon>
        <taxon>Araneomorphae</taxon>
        <taxon>Entelegynae</taxon>
        <taxon>Araneoidea</taxon>
        <taxon>Nephilidae</taxon>
        <taxon>Trichonephila</taxon>
    </lineage>
</organism>
<dbReference type="AlphaFoldDB" id="A0A8X6VQE1"/>
<feature type="non-terminal residue" evidence="2">
    <location>
        <position position="1"/>
    </location>
</feature>
<reference evidence="2" key="1">
    <citation type="submission" date="2020-08" db="EMBL/GenBank/DDBJ databases">
        <title>Multicomponent nature underlies the extraordinary mechanical properties of spider dragline silk.</title>
        <authorList>
            <person name="Kono N."/>
            <person name="Nakamura H."/>
            <person name="Mori M."/>
            <person name="Yoshida Y."/>
            <person name="Ohtoshi R."/>
            <person name="Malay A.D."/>
            <person name="Moran D.A.P."/>
            <person name="Tomita M."/>
            <person name="Numata K."/>
            <person name="Arakawa K."/>
        </authorList>
    </citation>
    <scope>NUCLEOTIDE SEQUENCE</scope>
</reference>
<gene>
    <name evidence="2" type="ORF">TNCV_1073531</name>
</gene>
<accession>A0A8X6VQE1</accession>
<evidence type="ECO:0000313" key="3">
    <source>
        <dbReference type="Proteomes" id="UP000887159"/>
    </source>
</evidence>
<proteinExistence type="predicted"/>